<dbReference type="RefSeq" id="WP_138253474.1">
    <property type="nucleotide sequence ID" value="NZ_VAVZ01000027.1"/>
</dbReference>
<name>A0A5R9B9J4_9MICC</name>
<dbReference type="Proteomes" id="UP000310458">
    <property type="component" value="Unassembled WGS sequence"/>
</dbReference>
<proteinExistence type="predicted"/>
<dbReference type="EMBL" id="VAVZ01000027">
    <property type="protein sequence ID" value="TLP95779.1"/>
    <property type="molecule type" value="Genomic_DNA"/>
</dbReference>
<keyword evidence="2" id="KW-1185">Reference proteome</keyword>
<protein>
    <submittedName>
        <fullName evidence="1">Uncharacterized protein</fullName>
    </submittedName>
</protein>
<gene>
    <name evidence="1" type="ORF">FEF26_10415</name>
</gene>
<organism evidence="1 2">
    <name type="scientific">Nesterenkonia salmonea</name>
    <dbReference type="NCBI Taxonomy" id="1804987"/>
    <lineage>
        <taxon>Bacteria</taxon>
        <taxon>Bacillati</taxon>
        <taxon>Actinomycetota</taxon>
        <taxon>Actinomycetes</taxon>
        <taxon>Micrococcales</taxon>
        <taxon>Micrococcaceae</taxon>
        <taxon>Nesterenkonia</taxon>
    </lineage>
</organism>
<accession>A0A5R9B9J4</accession>
<comment type="caution">
    <text evidence="1">The sequence shown here is derived from an EMBL/GenBank/DDBJ whole genome shotgun (WGS) entry which is preliminary data.</text>
</comment>
<evidence type="ECO:0000313" key="1">
    <source>
        <dbReference type="EMBL" id="TLP95779.1"/>
    </source>
</evidence>
<evidence type="ECO:0000313" key="2">
    <source>
        <dbReference type="Proteomes" id="UP000310458"/>
    </source>
</evidence>
<reference evidence="1 2" key="1">
    <citation type="submission" date="2019-05" db="EMBL/GenBank/DDBJ databases">
        <title>Nesterenkonia sp. GY074 isolated from the Southern Atlantic Ocean.</title>
        <authorList>
            <person name="Zhang G."/>
        </authorList>
    </citation>
    <scope>NUCLEOTIDE SEQUENCE [LARGE SCALE GENOMIC DNA]</scope>
    <source>
        <strain evidence="1 2">GY074</strain>
    </source>
</reference>
<dbReference type="AlphaFoldDB" id="A0A5R9B9J4"/>
<sequence>MFSHIRQTLAPYFPDTPTPWHEDAEEILRLVGTQAAVREGWFAVEVESPEAFVELMERHSAPIILGAQSLGPRWPEARDALLSTVRRWAEPSAVGTSLRASYLVTSVPVP</sequence>